<dbReference type="EMBL" id="CM042025">
    <property type="protein sequence ID" value="KAI3808108.1"/>
    <property type="molecule type" value="Genomic_DNA"/>
</dbReference>
<protein>
    <submittedName>
        <fullName evidence="1">Uncharacterized protein</fullName>
    </submittedName>
</protein>
<comment type="caution">
    <text evidence="1">The sequence shown here is derived from an EMBL/GenBank/DDBJ whole genome shotgun (WGS) entry which is preliminary data.</text>
</comment>
<evidence type="ECO:0000313" key="1">
    <source>
        <dbReference type="EMBL" id="KAI3808108.1"/>
    </source>
</evidence>
<organism evidence="1 2">
    <name type="scientific">Smallanthus sonchifolius</name>
    <dbReference type="NCBI Taxonomy" id="185202"/>
    <lineage>
        <taxon>Eukaryota</taxon>
        <taxon>Viridiplantae</taxon>
        <taxon>Streptophyta</taxon>
        <taxon>Embryophyta</taxon>
        <taxon>Tracheophyta</taxon>
        <taxon>Spermatophyta</taxon>
        <taxon>Magnoliopsida</taxon>
        <taxon>eudicotyledons</taxon>
        <taxon>Gunneridae</taxon>
        <taxon>Pentapetalae</taxon>
        <taxon>asterids</taxon>
        <taxon>campanulids</taxon>
        <taxon>Asterales</taxon>
        <taxon>Asteraceae</taxon>
        <taxon>Asteroideae</taxon>
        <taxon>Heliantheae alliance</taxon>
        <taxon>Millerieae</taxon>
        <taxon>Smallanthus</taxon>
    </lineage>
</organism>
<reference evidence="2" key="1">
    <citation type="journal article" date="2022" name="Mol. Ecol. Resour.">
        <title>The genomes of chicory, endive, great burdock and yacon provide insights into Asteraceae palaeo-polyploidization history and plant inulin production.</title>
        <authorList>
            <person name="Fan W."/>
            <person name="Wang S."/>
            <person name="Wang H."/>
            <person name="Wang A."/>
            <person name="Jiang F."/>
            <person name="Liu H."/>
            <person name="Zhao H."/>
            <person name="Xu D."/>
            <person name="Zhang Y."/>
        </authorList>
    </citation>
    <scope>NUCLEOTIDE SEQUENCE [LARGE SCALE GENOMIC DNA]</scope>
    <source>
        <strain evidence="2">cv. Yunnan</strain>
    </source>
</reference>
<reference evidence="1 2" key="2">
    <citation type="journal article" date="2022" name="Mol. Ecol. Resour.">
        <title>The genomes of chicory, endive, great burdock and yacon provide insights into Asteraceae paleo-polyploidization history and plant inulin production.</title>
        <authorList>
            <person name="Fan W."/>
            <person name="Wang S."/>
            <person name="Wang H."/>
            <person name="Wang A."/>
            <person name="Jiang F."/>
            <person name="Liu H."/>
            <person name="Zhao H."/>
            <person name="Xu D."/>
            <person name="Zhang Y."/>
        </authorList>
    </citation>
    <scope>NUCLEOTIDE SEQUENCE [LARGE SCALE GENOMIC DNA]</scope>
    <source>
        <strain evidence="2">cv. Yunnan</strain>
        <tissue evidence="1">Leaves</tissue>
    </source>
</reference>
<name>A0ACB9IK92_9ASTR</name>
<gene>
    <name evidence="1" type="ORF">L1987_24051</name>
</gene>
<sequence length="480" mass="53371">MEDFWSTAVYSTEQGIPQIKAKVDGKDITISEATPRKHLKLQDKGAAVSYSKDEYMRTFLRATAETEDKGDSSAIPADTDPTPSTSHPEQQSTSTIRTPMHTTKDVQAQKLLTPLDSHIIRETPLDVSLLGSGSLPGSIEHPPESFLSFPNLSVEEPDQDDLPSPTTTISEVLIDLASNTPNPSSSTLKVHSRSYDRVDVEEVVTTAETMGNGDEKARPKAPSGSKDSTTVDEDRLQLHILDLTARVDMLEAEVSKLRHQVSMHEAHQCLAFLTPSFVSVGTLTDAHLSTDATKKGEMVPMEEDSDSLDDWIQERAVFENSDLRRMMELGESFVPENEGGRHLLLAIIHYFNPNKDEIIDAKPVQSHSPFISWSYNAEKNEFTLTYVKGQKMRCSSKAIFKMASKDIKNLSELPLNNPSMDQRGYEVERIVRNMQKLQQQRQPKLMQIGFSAASTLDAADRQIISSFGWSHLAADPHLCC</sequence>
<evidence type="ECO:0000313" key="2">
    <source>
        <dbReference type="Proteomes" id="UP001056120"/>
    </source>
</evidence>
<dbReference type="Proteomes" id="UP001056120">
    <property type="component" value="Linkage Group LG08"/>
</dbReference>
<proteinExistence type="predicted"/>
<accession>A0ACB9IK92</accession>
<keyword evidence="2" id="KW-1185">Reference proteome</keyword>